<keyword evidence="11 12" id="KW-0961">Cell wall biogenesis/degradation</keyword>
<keyword evidence="3 12" id="KW-0436">Ligase</keyword>
<dbReference type="HAMAP" id="MF_00047">
    <property type="entry name" value="Dala_Dala_lig"/>
    <property type="match status" value="1"/>
</dbReference>
<comment type="catalytic activity">
    <reaction evidence="12">
        <text>2 D-alanine + ATP = D-alanyl-D-alanine + ADP + phosphate + H(+)</text>
        <dbReference type="Rhea" id="RHEA:11224"/>
        <dbReference type="ChEBI" id="CHEBI:15378"/>
        <dbReference type="ChEBI" id="CHEBI:30616"/>
        <dbReference type="ChEBI" id="CHEBI:43474"/>
        <dbReference type="ChEBI" id="CHEBI:57416"/>
        <dbReference type="ChEBI" id="CHEBI:57822"/>
        <dbReference type="ChEBI" id="CHEBI:456216"/>
        <dbReference type="EC" id="6.3.2.4"/>
    </reaction>
</comment>
<dbReference type="InterPro" id="IPR013815">
    <property type="entry name" value="ATP_grasp_subdomain_1"/>
</dbReference>
<evidence type="ECO:0000256" key="7">
    <source>
        <dbReference type="ARBA" id="ARBA00022842"/>
    </source>
</evidence>
<dbReference type="EC" id="6.3.2.4" evidence="12"/>
<dbReference type="GO" id="GO:0008716">
    <property type="term" value="F:D-alanine-D-alanine ligase activity"/>
    <property type="evidence" value="ECO:0007669"/>
    <property type="project" value="UniProtKB-UniRule"/>
</dbReference>
<evidence type="ECO:0000256" key="5">
    <source>
        <dbReference type="ARBA" id="ARBA00022741"/>
    </source>
</evidence>
<dbReference type="Gene3D" id="3.30.1490.20">
    <property type="entry name" value="ATP-grasp fold, A domain"/>
    <property type="match status" value="1"/>
</dbReference>
<dbReference type="Gene3D" id="3.30.470.20">
    <property type="entry name" value="ATP-grasp fold, B domain"/>
    <property type="match status" value="1"/>
</dbReference>
<feature type="binding site" evidence="14">
    <location>
        <position position="159"/>
    </location>
    <ligand>
        <name>ATP</name>
        <dbReference type="ChEBI" id="CHEBI:30616"/>
    </ligand>
</feature>
<comment type="subcellular location">
    <subcellularLocation>
        <location evidence="12">Cytoplasm</location>
    </subcellularLocation>
</comment>
<dbReference type="PROSITE" id="PS00844">
    <property type="entry name" value="DALA_DALA_LIGASE_2"/>
    <property type="match status" value="1"/>
</dbReference>
<dbReference type="InterPro" id="IPR011761">
    <property type="entry name" value="ATP-grasp"/>
</dbReference>
<proteinExistence type="inferred from homology"/>
<feature type="binding site" evidence="15">
    <location>
        <position position="326"/>
    </location>
    <ligand>
        <name>Mg(2+)</name>
        <dbReference type="ChEBI" id="CHEBI:18420"/>
        <label>1</label>
    </ligand>
</feature>
<dbReference type="InterPro" id="IPR005905">
    <property type="entry name" value="D_ala_D_ala"/>
</dbReference>
<dbReference type="GO" id="GO:0071555">
    <property type="term" value="P:cell wall organization"/>
    <property type="evidence" value="ECO:0007669"/>
    <property type="project" value="UniProtKB-KW"/>
</dbReference>
<dbReference type="PROSITE" id="PS50975">
    <property type="entry name" value="ATP_GRASP"/>
    <property type="match status" value="1"/>
</dbReference>
<dbReference type="InterPro" id="IPR011095">
    <property type="entry name" value="Dala_Dala_lig_C"/>
</dbReference>
<comment type="caution">
    <text evidence="18">The sequence shown here is derived from an EMBL/GenBank/DDBJ whole genome shotgun (WGS) entry which is preliminary data.</text>
</comment>
<protein>
    <recommendedName>
        <fullName evidence="12">D-alanine--D-alanine ligase</fullName>
        <ecNumber evidence="12">6.3.2.4</ecNumber>
    </recommendedName>
    <alternativeName>
        <fullName evidence="12">D-Ala-D-Ala ligase</fullName>
    </alternativeName>
    <alternativeName>
        <fullName evidence="12">D-alanylalanine synthetase</fullName>
    </alternativeName>
</protein>
<evidence type="ECO:0000256" key="11">
    <source>
        <dbReference type="ARBA" id="ARBA00023316"/>
    </source>
</evidence>
<evidence type="ECO:0000256" key="10">
    <source>
        <dbReference type="ARBA" id="ARBA00023211"/>
    </source>
</evidence>
<feature type="domain" description="ATP-grasp" evidence="17">
    <location>
        <begin position="163"/>
        <end position="372"/>
    </location>
</feature>
<feature type="binding site" evidence="15">
    <location>
        <position position="339"/>
    </location>
    <ligand>
        <name>Mg(2+)</name>
        <dbReference type="ChEBI" id="CHEBI:18420"/>
        <label>1</label>
    </ligand>
</feature>
<keyword evidence="9 12" id="KW-0573">Peptidoglycan synthesis</keyword>
<comment type="cofactor">
    <cofactor evidence="1">
        <name>Mn(2+)</name>
        <dbReference type="ChEBI" id="CHEBI:29035"/>
    </cofactor>
</comment>
<dbReference type="PANTHER" id="PTHR23132:SF25">
    <property type="entry name" value="D-ALANINE--D-ALANINE LIGASE A"/>
    <property type="match status" value="1"/>
</dbReference>
<gene>
    <name evidence="12" type="primary">ddl</name>
    <name evidence="18" type="ORF">IAD25_03760</name>
</gene>
<feature type="binding site" evidence="14">
    <location>
        <begin position="202"/>
        <end position="204"/>
    </location>
    <ligand>
        <name>ATP</name>
        <dbReference type="ChEBI" id="CHEBI:30616"/>
    </ligand>
</feature>
<feature type="active site" evidence="13">
    <location>
        <position position="210"/>
    </location>
</feature>
<dbReference type="Pfam" id="PF01820">
    <property type="entry name" value="Dala_Dala_lig_N"/>
    <property type="match status" value="1"/>
</dbReference>
<dbReference type="GO" id="GO:0009252">
    <property type="term" value="P:peptidoglycan biosynthetic process"/>
    <property type="evidence" value="ECO:0007669"/>
    <property type="project" value="UniProtKB-UniRule"/>
</dbReference>
<evidence type="ECO:0000313" key="19">
    <source>
        <dbReference type="Proteomes" id="UP000824130"/>
    </source>
</evidence>
<dbReference type="PROSITE" id="PS00843">
    <property type="entry name" value="DALA_DALA_LIGASE_1"/>
    <property type="match status" value="1"/>
</dbReference>
<dbReference type="InterPro" id="IPR000291">
    <property type="entry name" value="D-Ala_lig_Van_CS"/>
</dbReference>
<evidence type="ECO:0000256" key="16">
    <source>
        <dbReference type="PROSITE-ProRule" id="PRU00409"/>
    </source>
</evidence>
<dbReference type="Proteomes" id="UP000824130">
    <property type="component" value="Unassembled WGS sequence"/>
</dbReference>
<dbReference type="SUPFAM" id="SSF56059">
    <property type="entry name" value="Glutathione synthetase ATP-binding domain-like"/>
    <property type="match status" value="1"/>
</dbReference>
<dbReference type="EMBL" id="DVOB01000081">
    <property type="protein sequence ID" value="HIU95810.1"/>
    <property type="molecule type" value="Genomic_DNA"/>
</dbReference>
<comment type="similarity">
    <text evidence="2 12">Belongs to the D-alanine--D-alanine ligase family.</text>
</comment>
<keyword evidence="6 16" id="KW-0067">ATP-binding</keyword>
<dbReference type="PANTHER" id="PTHR23132">
    <property type="entry name" value="D-ALANINE--D-ALANINE LIGASE"/>
    <property type="match status" value="1"/>
</dbReference>
<sequence>MSETDHGRKNIAVIFGGCSPEYEISLQSASAVVENLDREKYEPILVGISKEGKWFLYRGSVENIRQDKWLTSVSDTDAAAGENTGICLPAIIPPDRGDRRLLVFDSSSETVTERIYLDAALPVLHGKNGEDGSVQGLLALADIPVAGCGITSSALCMDKNLAHQLAASYGIQVPRSLMLKGPLEDHIDRLTVFVIETGLPVFVKPVKAGSSLGITKVTSTGDLPSAIETAFIYDDEVIIEECIDGFEVGCAIVGEHHLTVGEPDEICLDCHPQATGNFFDYIEKYTLDHSTIYVPARVSVEISRKIRRTAVNIYRALGCSGFARVDMFLTPSGKLVFNEVNTIPGFTQHSRFPAMMKAAGIGFGPLLDMILSQALEKDSMAGHSGGSFTLQEVM</sequence>
<name>A0A9D1N6J0_9FIRM</name>
<evidence type="ECO:0000256" key="13">
    <source>
        <dbReference type="PIRSR" id="PIRSR039102-1"/>
    </source>
</evidence>
<dbReference type="GO" id="GO:0005829">
    <property type="term" value="C:cytosol"/>
    <property type="evidence" value="ECO:0007669"/>
    <property type="project" value="TreeGrafter"/>
</dbReference>
<reference evidence="18" key="1">
    <citation type="submission" date="2020-10" db="EMBL/GenBank/DDBJ databases">
        <authorList>
            <person name="Gilroy R."/>
        </authorList>
    </citation>
    <scope>NUCLEOTIDE SEQUENCE</scope>
    <source>
        <strain evidence="18">ChiSjej4B22-8349</strain>
    </source>
</reference>
<dbReference type="GO" id="GO:0046872">
    <property type="term" value="F:metal ion binding"/>
    <property type="evidence" value="ECO:0007669"/>
    <property type="project" value="UniProtKB-KW"/>
</dbReference>
<organism evidence="18 19">
    <name type="scientific">Candidatus Allocopromorpha excrementipullorum</name>
    <dbReference type="NCBI Taxonomy" id="2840743"/>
    <lineage>
        <taxon>Bacteria</taxon>
        <taxon>Bacillati</taxon>
        <taxon>Bacillota</taxon>
        <taxon>Clostridia</taxon>
        <taxon>Eubacteriales</taxon>
        <taxon>Eubacteriaceae</taxon>
        <taxon>Eubacteriaceae incertae sedis</taxon>
        <taxon>Candidatus Allocopromorpha</taxon>
    </lineage>
</organism>
<feature type="binding site" evidence="14">
    <location>
        <begin position="338"/>
        <end position="339"/>
    </location>
    <ligand>
        <name>ATP</name>
        <dbReference type="ChEBI" id="CHEBI:30616"/>
    </ligand>
</feature>
<evidence type="ECO:0000256" key="6">
    <source>
        <dbReference type="ARBA" id="ARBA00022840"/>
    </source>
</evidence>
<dbReference type="NCBIfam" id="TIGR01205">
    <property type="entry name" value="D_ala_D_alaTIGR"/>
    <property type="match status" value="1"/>
</dbReference>
<feature type="binding site" evidence="14">
    <location>
        <begin position="240"/>
        <end position="247"/>
    </location>
    <ligand>
        <name>ATP</name>
        <dbReference type="ChEBI" id="CHEBI:30616"/>
    </ligand>
</feature>
<evidence type="ECO:0000259" key="17">
    <source>
        <dbReference type="PROSITE" id="PS50975"/>
    </source>
</evidence>
<dbReference type="GO" id="GO:0005524">
    <property type="term" value="F:ATP binding"/>
    <property type="evidence" value="ECO:0007669"/>
    <property type="project" value="UniProtKB-UniRule"/>
</dbReference>
<dbReference type="AlphaFoldDB" id="A0A9D1N6J0"/>
<evidence type="ECO:0000256" key="8">
    <source>
        <dbReference type="ARBA" id="ARBA00022960"/>
    </source>
</evidence>
<evidence type="ECO:0000256" key="2">
    <source>
        <dbReference type="ARBA" id="ARBA00010871"/>
    </source>
</evidence>
<evidence type="ECO:0000256" key="15">
    <source>
        <dbReference type="PIRSR" id="PIRSR039102-3"/>
    </source>
</evidence>
<evidence type="ECO:0000256" key="12">
    <source>
        <dbReference type="HAMAP-Rule" id="MF_00047"/>
    </source>
</evidence>
<dbReference type="InterPro" id="IPR011127">
    <property type="entry name" value="Dala_Dala_lig_N"/>
</dbReference>
<keyword evidence="4 15" id="KW-0479">Metal-binding</keyword>
<comment type="cofactor">
    <cofactor evidence="15">
        <name>Mg(2+)</name>
        <dbReference type="ChEBI" id="CHEBI:18420"/>
    </cofactor>
    <cofactor evidence="15">
        <name>Mn(2+)</name>
        <dbReference type="ChEBI" id="CHEBI:29035"/>
    </cofactor>
    <text evidence="15">Binds 2 magnesium or manganese ions per subunit.</text>
</comment>
<dbReference type="PIRSF" id="PIRSF039102">
    <property type="entry name" value="Ddl/VanB"/>
    <property type="match status" value="1"/>
</dbReference>
<keyword evidence="5 14" id="KW-0547">Nucleotide-binding</keyword>
<evidence type="ECO:0000256" key="14">
    <source>
        <dbReference type="PIRSR" id="PIRSR039102-2"/>
    </source>
</evidence>
<dbReference type="Gene3D" id="3.40.50.20">
    <property type="match status" value="1"/>
</dbReference>
<accession>A0A9D1N6J0</accession>
<keyword evidence="8 12" id="KW-0133">Cell shape</keyword>
<comment type="pathway">
    <text evidence="12">Cell wall biogenesis; peptidoglycan biosynthesis.</text>
</comment>
<evidence type="ECO:0000256" key="3">
    <source>
        <dbReference type="ARBA" id="ARBA00022598"/>
    </source>
</evidence>
<keyword evidence="10 15" id="KW-0464">Manganese</keyword>
<feature type="binding site" evidence="14">
    <location>
        <begin position="210"/>
        <end position="211"/>
    </location>
    <ligand>
        <name>ATP</name>
        <dbReference type="ChEBI" id="CHEBI:30616"/>
    </ligand>
</feature>
<evidence type="ECO:0000256" key="4">
    <source>
        <dbReference type="ARBA" id="ARBA00022723"/>
    </source>
</evidence>
<dbReference type="SUPFAM" id="SSF52440">
    <property type="entry name" value="PreATP-grasp domain"/>
    <property type="match status" value="1"/>
</dbReference>
<keyword evidence="7 15" id="KW-0460">Magnesium</keyword>
<evidence type="ECO:0000256" key="9">
    <source>
        <dbReference type="ARBA" id="ARBA00022984"/>
    </source>
</evidence>
<evidence type="ECO:0000256" key="1">
    <source>
        <dbReference type="ARBA" id="ARBA00001936"/>
    </source>
</evidence>
<keyword evidence="12" id="KW-0963">Cytoplasm</keyword>
<feature type="binding site" evidence="15">
    <location>
        <position position="341"/>
    </location>
    <ligand>
        <name>Mg(2+)</name>
        <dbReference type="ChEBI" id="CHEBI:18420"/>
        <label>2</label>
    </ligand>
</feature>
<comment type="function">
    <text evidence="12">Cell wall formation.</text>
</comment>
<dbReference type="GO" id="GO:0008360">
    <property type="term" value="P:regulation of cell shape"/>
    <property type="evidence" value="ECO:0007669"/>
    <property type="project" value="UniProtKB-KW"/>
</dbReference>
<dbReference type="NCBIfam" id="NF002528">
    <property type="entry name" value="PRK01966.1-4"/>
    <property type="match status" value="1"/>
</dbReference>
<feature type="active site" evidence="13">
    <location>
        <position position="350"/>
    </location>
</feature>
<dbReference type="Pfam" id="PF07478">
    <property type="entry name" value="Dala_Dala_lig_C"/>
    <property type="match status" value="1"/>
</dbReference>
<feature type="binding site" evidence="15">
    <location>
        <position position="339"/>
    </location>
    <ligand>
        <name>Mg(2+)</name>
        <dbReference type="ChEBI" id="CHEBI:18420"/>
        <label>2</label>
    </ligand>
</feature>
<reference evidence="18" key="2">
    <citation type="journal article" date="2021" name="PeerJ">
        <title>Extensive microbial diversity within the chicken gut microbiome revealed by metagenomics and culture.</title>
        <authorList>
            <person name="Gilroy R."/>
            <person name="Ravi A."/>
            <person name="Getino M."/>
            <person name="Pursley I."/>
            <person name="Horton D.L."/>
            <person name="Alikhan N.F."/>
            <person name="Baker D."/>
            <person name="Gharbi K."/>
            <person name="Hall N."/>
            <person name="Watson M."/>
            <person name="Adriaenssens E.M."/>
            <person name="Foster-Nyarko E."/>
            <person name="Jarju S."/>
            <person name="Secka A."/>
            <person name="Antonio M."/>
            <person name="Oren A."/>
            <person name="Chaudhuri R.R."/>
            <person name="La Ragione R."/>
            <person name="Hildebrand F."/>
            <person name="Pallen M.J."/>
        </authorList>
    </citation>
    <scope>NUCLEOTIDE SEQUENCE</scope>
    <source>
        <strain evidence="18">ChiSjej4B22-8349</strain>
    </source>
</reference>
<feature type="active site" evidence="13">
    <location>
        <position position="21"/>
    </location>
</feature>
<evidence type="ECO:0000313" key="18">
    <source>
        <dbReference type="EMBL" id="HIU95810.1"/>
    </source>
</evidence>
<dbReference type="InterPro" id="IPR016185">
    <property type="entry name" value="PreATP-grasp_dom_sf"/>
</dbReference>